<name>A0A5Q4Z325_9BURK</name>
<accession>A0A5Q4Z325</accession>
<sequence>MGRSAPATDDEQLIADLMAQYLNTATFLELARAAQTRAAAPCSCTKTPLEGWQSQPLSLDETQFEEIGTLLREDDPEPTFSEYLPGKTTYWAADAPIAPRYFPYNRCAVWQCSLCGRLYLRYVEGGGYFVDRRIRAVQAALIEDVPLEA</sequence>
<dbReference type="EMBL" id="LR699554">
    <property type="protein sequence ID" value="VVD32074.1"/>
    <property type="molecule type" value="Genomic_DNA"/>
</dbReference>
<dbReference type="KEGG" id="pdio:PDMSB3_0776.1"/>
<gene>
    <name evidence="1" type="ORF">PDMSB3_0776</name>
</gene>
<protein>
    <submittedName>
        <fullName evidence="1">Uncharacterized protein</fullName>
    </submittedName>
</protein>
<organism evidence="1 2">
    <name type="scientific">Paraburkholderia dioscoreae</name>
    <dbReference type="NCBI Taxonomy" id="2604047"/>
    <lineage>
        <taxon>Bacteria</taxon>
        <taxon>Pseudomonadati</taxon>
        <taxon>Pseudomonadota</taxon>
        <taxon>Betaproteobacteria</taxon>
        <taxon>Burkholderiales</taxon>
        <taxon>Burkholderiaceae</taxon>
        <taxon>Paraburkholderia</taxon>
    </lineage>
</organism>
<evidence type="ECO:0000313" key="1">
    <source>
        <dbReference type="EMBL" id="VVD32074.1"/>
    </source>
</evidence>
<proteinExistence type="predicted"/>
<evidence type="ECO:0000313" key="2">
    <source>
        <dbReference type="Proteomes" id="UP000325811"/>
    </source>
</evidence>
<dbReference type="Proteomes" id="UP000325811">
    <property type="component" value="Chromosome II"/>
</dbReference>
<dbReference type="AlphaFoldDB" id="A0A5Q4Z325"/>
<reference evidence="1 2" key="1">
    <citation type="submission" date="2019-08" db="EMBL/GenBank/DDBJ databases">
        <authorList>
            <person name="Herpell B J."/>
        </authorList>
    </citation>
    <scope>NUCLEOTIDE SEQUENCE [LARGE SCALE GENOMIC DNA]</scope>
    <source>
        <strain evidence="2">Msb3</strain>
    </source>
</reference>
<keyword evidence="2" id="KW-1185">Reference proteome</keyword>